<proteinExistence type="predicted"/>
<dbReference type="Proteomes" id="UP000177583">
    <property type="component" value="Unassembled WGS sequence"/>
</dbReference>
<gene>
    <name evidence="1" type="ORF">A2557_10415</name>
</gene>
<reference evidence="1 2" key="1">
    <citation type="journal article" date="2016" name="Nat. Commun.">
        <title>Thousands of microbial genomes shed light on interconnected biogeochemical processes in an aquifer system.</title>
        <authorList>
            <person name="Anantharaman K."/>
            <person name="Brown C.T."/>
            <person name="Hug L.A."/>
            <person name="Sharon I."/>
            <person name="Castelle C.J."/>
            <person name="Probst A.J."/>
            <person name="Thomas B.C."/>
            <person name="Singh A."/>
            <person name="Wilkins M.J."/>
            <person name="Karaoz U."/>
            <person name="Brodie E.L."/>
            <person name="Williams K.H."/>
            <person name="Hubbard S.S."/>
            <person name="Banfield J.F."/>
        </authorList>
    </citation>
    <scope>NUCLEOTIDE SEQUENCE [LARGE SCALE GENOMIC DNA]</scope>
</reference>
<evidence type="ECO:0000313" key="1">
    <source>
        <dbReference type="EMBL" id="OGH00539.1"/>
    </source>
</evidence>
<dbReference type="EMBL" id="MFNF01000045">
    <property type="protein sequence ID" value="OGH00539.1"/>
    <property type="molecule type" value="Genomic_DNA"/>
</dbReference>
<protein>
    <submittedName>
        <fullName evidence="1">Uncharacterized protein</fullName>
    </submittedName>
</protein>
<comment type="caution">
    <text evidence="1">The sequence shown here is derived from an EMBL/GenBank/DDBJ whole genome shotgun (WGS) entry which is preliminary data.</text>
</comment>
<accession>A0A1F6GR69</accession>
<name>A0A1F6GR69_9PROT</name>
<sequence>MYAKQQDRTHFCTVFHNQSRLHSALDQPLEVYQKGRLRVALVEQAQEDGLVQKMPGQMGPL</sequence>
<organism evidence="1 2">
    <name type="scientific">Candidatus Lambdaproteobacteria bacterium RIFOXYD2_FULL_56_26</name>
    <dbReference type="NCBI Taxonomy" id="1817773"/>
    <lineage>
        <taxon>Bacteria</taxon>
        <taxon>Pseudomonadati</taxon>
        <taxon>Pseudomonadota</taxon>
        <taxon>Candidatus Lambdaproteobacteria</taxon>
    </lineage>
</organism>
<evidence type="ECO:0000313" key="2">
    <source>
        <dbReference type="Proteomes" id="UP000177583"/>
    </source>
</evidence>
<dbReference type="AlphaFoldDB" id="A0A1F6GR69"/>